<evidence type="ECO:0000256" key="1">
    <source>
        <dbReference type="ARBA" id="ARBA00005417"/>
    </source>
</evidence>
<dbReference type="PROSITE" id="PS50893">
    <property type="entry name" value="ABC_TRANSPORTER_2"/>
    <property type="match status" value="1"/>
</dbReference>
<dbReference type="PANTHER" id="PTHR43166">
    <property type="entry name" value="AMINO ACID IMPORT ATP-BINDING PROTEIN"/>
    <property type="match status" value="1"/>
</dbReference>
<dbReference type="RefSeq" id="WP_127015340.1">
    <property type="nucleotide sequence ID" value="NZ_CP016379.1"/>
</dbReference>
<dbReference type="GO" id="GO:0005524">
    <property type="term" value="F:ATP binding"/>
    <property type="evidence" value="ECO:0007669"/>
    <property type="project" value="UniProtKB-KW"/>
</dbReference>
<dbReference type="PANTHER" id="PTHR43166:SF30">
    <property type="entry name" value="METHIONINE IMPORT ATP-BINDING PROTEIN METN"/>
    <property type="match status" value="1"/>
</dbReference>
<keyword evidence="8" id="KW-0472">Membrane</keyword>
<dbReference type="SUPFAM" id="SSF52540">
    <property type="entry name" value="P-loop containing nucleoside triphosphate hydrolases"/>
    <property type="match status" value="1"/>
</dbReference>
<keyword evidence="3" id="KW-1003">Cell membrane</keyword>
<reference evidence="10 11" key="1">
    <citation type="submission" date="2016-07" db="EMBL/GenBank/DDBJ databases">
        <title>Genome and transcriptome analysis of iron-reducing fermentative bacteria Anoxybacter fermentans.</title>
        <authorList>
            <person name="Zeng X."/>
            <person name="Shao Z."/>
        </authorList>
    </citation>
    <scope>NUCLEOTIDE SEQUENCE [LARGE SCALE GENOMIC DNA]</scope>
    <source>
        <strain evidence="10 11">DY22613</strain>
    </source>
</reference>
<sequence>MIQIKDLYKVYEGNEKVEAVKGVNLTIKKGEIFGIIGASGAGKSTLIRCINLLEVPTAGQIFVDGVELTGLARRELRKARQKIGMIFQHFNLLSSRTVAENVEFPLEIVGVPKERRKKRVKELLELVGLSNRADHYPAQLSGGQKQRVGIARALANEPKVLLCDEATSALDPATTRSILKLIKEINQQLGLTVVLITHEMDVIREICDRVAVMDNGQILEVGEVNQIFVAPKSPITRELLGQVKLKLDPEILNGVGEGWVLKVIFIGPSAKEPVISQLIQRYQLTVNILAGNIKQLHDESFGELVIKVEGDENKIRQAISELLKKELKVEVLRYGSNVRAAL</sequence>
<dbReference type="InterPro" id="IPR003593">
    <property type="entry name" value="AAA+_ATPase"/>
</dbReference>
<dbReference type="Pfam" id="PF00005">
    <property type="entry name" value="ABC_tran"/>
    <property type="match status" value="1"/>
</dbReference>
<dbReference type="AlphaFoldDB" id="A0A3Q9HNM5"/>
<dbReference type="KEGG" id="aft:BBF96_00460"/>
<keyword evidence="2" id="KW-0813">Transport</keyword>
<dbReference type="PROSITE" id="PS00211">
    <property type="entry name" value="ABC_TRANSPORTER_1"/>
    <property type="match status" value="1"/>
</dbReference>
<gene>
    <name evidence="10" type="ORF">BBF96_00460</name>
</gene>
<dbReference type="GO" id="GO:0016887">
    <property type="term" value="F:ATP hydrolysis activity"/>
    <property type="evidence" value="ECO:0007669"/>
    <property type="project" value="InterPro"/>
</dbReference>
<dbReference type="EMBL" id="CP016379">
    <property type="protein sequence ID" value="AZR72009.1"/>
    <property type="molecule type" value="Genomic_DNA"/>
</dbReference>
<proteinExistence type="inferred from homology"/>
<dbReference type="Gene3D" id="3.30.70.260">
    <property type="match status" value="1"/>
</dbReference>
<dbReference type="InterPro" id="IPR041701">
    <property type="entry name" value="MetN_ABC"/>
</dbReference>
<protein>
    <submittedName>
        <fullName evidence="10">Methionine ABC transporter ATP-binding protein</fullName>
    </submittedName>
</protein>
<dbReference type="GO" id="GO:0006865">
    <property type="term" value="P:amino acid transport"/>
    <property type="evidence" value="ECO:0007669"/>
    <property type="project" value="UniProtKB-KW"/>
</dbReference>
<dbReference type="GO" id="GO:0005886">
    <property type="term" value="C:plasma membrane"/>
    <property type="evidence" value="ECO:0007669"/>
    <property type="project" value="UniProtKB-ARBA"/>
</dbReference>
<dbReference type="InterPro" id="IPR050086">
    <property type="entry name" value="MetN_ABC_transporter-like"/>
</dbReference>
<dbReference type="Pfam" id="PF09383">
    <property type="entry name" value="NIL"/>
    <property type="match status" value="1"/>
</dbReference>
<keyword evidence="7" id="KW-0029">Amino-acid transport</keyword>
<dbReference type="SUPFAM" id="SSF55021">
    <property type="entry name" value="ACT-like"/>
    <property type="match status" value="1"/>
</dbReference>
<evidence type="ECO:0000313" key="11">
    <source>
        <dbReference type="Proteomes" id="UP000267250"/>
    </source>
</evidence>
<organism evidence="10 11">
    <name type="scientific">Anoxybacter fermentans</name>
    <dbReference type="NCBI Taxonomy" id="1323375"/>
    <lineage>
        <taxon>Bacteria</taxon>
        <taxon>Bacillati</taxon>
        <taxon>Bacillota</taxon>
        <taxon>Clostridia</taxon>
        <taxon>Halanaerobiales</taxon>
        <taxon>Anoxybacter</taxon>
    </lineage>
</organism>
<keyword evidence="11" id="KW-1185">Reference proteome</keyword>
<dbReference type="InterPro" id="IPR003439">
    <property type="entry name" value="ABC_transporter-like_ATP-bd"/>
</dbReference>
<accession>A0A3Q9HNM5</accession>
<dbReference type="InterPro" id="IPR017871">
    <property type="entry name" value="ABC_transporter-like_CS"/>
</dbReference>
<dbReference type="SMART" id="SM00930">
    <property type="entry name" value="NIL"/>
    <property type="match status" value="1"/>
</dbReference>
<dbReference type="OrthoDB" id="9804199at2"/>
<dbReference type="Proteomes" id="UP000267250">
    <property type="component" value="Chromosome"/>
</dbReference>
<evidence type="ECO:0000256" key="5">
    <source>
        <dbReference type="ARBA" id="ARBA00022840"/>
    </source>
</evidence>
<keyword evidence="4" id="KW-0547">Nucleotide-binding</keyword>
<evidence type="ECO:0000256" key="7">
    <source>
        <dbReference type="ARBA" id="ARBA00022970"/>
    </source>
</evidence>
<evidence type="ECO:0000256" key="2">
    <source>
        <dbReference type="ARBA" id="ARBA00022448"/>
    </source>
</evidence>
<evidence type="ECO:0000256" key="4">
    <source>
        <dbReference type="ARBA" id="ARBA00022741"/>
    </source>
</evidence>
<name>A0A3Q9HNM5_9FIRM</name>
<dbReference type="InterPro" id="IPR018449">
    <property type="entry name" value="NIL_domain"/>
</dbReference>
<evidence type="ECO:0000256" key="6">
    <source>
        <dbReference type="ARBA" id="ARBA00022967"/>
    </source>
</evidence>
<evidence type="ECO:0000256" key="8">
    <source>
        <dbReference type="ARBA" id="ARBA00023136"/>
    </source>
</evidence>
<dbReference type="FunFam" id="3.40.50.300:FF:000056">
    <property type="entry name" value="Cell division ATP-binding protein FtsE"/>
    <property type="match status" value="1"/>
</dbReference>
<dbReference type="SMART" id="SM00382">
    <property type="entry name" value="AAA"/>
    <property type="match status" value="1"/>
</dbReference>
<keyword evidence="5 10" id="KW-0067">ATP-binding</keyword>
<evidence type="ECO:0000259" key="9">
    <source>
        <dbReference type="PROSITE" id="PS50893"/>
    </source>
</evidence>
<dbReference type="Gene3D" id="3.40.50.300">
    <property type="entry name" value="P-loop containing nucleotide triphosphate hydrolases"/>
    <property type="match status" value="1"/>
</dbReference>
<dbReference type="InterPro" id="IPR027417">
    <property type="entry name" value="P-loop_NTPase"/>
</dbReference>
<keyword evidence="6" id="KW-1278">Translocase</keyword>
<evidence type="ECO:0000313" key="10">
    <source>
        <dbReference type="EMBL" id="AZR72009.1"/>
    </source>
</evidence>
<dbReference type="InterPro" id="IPR045865">
    <property type="entry name" value="ACT-like_dom_sf"/>
</dbReference>
<feature type="domain" description="ABC transporter" evidence="9">
    <location>
        <begin position="2"/>
        <end position="240"/>
    </location>
</feature>
<comment type="similarity">
    <text evidence="1">Belongs to the ABC transporter superfamily.</text>
</comment>
<dbReference type="CDD" id="cd03258">
    <property type="entry name" value="ABC_MetN_methionine_transporter"/>
    <property type="match status" value="1"/>
</dbReference>
<evidence type="ECO:0000256" key="3">
    <source>
        <dbReference type="ARBA" id="ARBA00022475"/>
    </source>
</evidence>